<organism evidence="2 3">
    <name type="scientific">Amycolatopsis vastitatis</name>
    <dbReference type="NCBI Taxonomy" id="1905142"/>
    <lineage>
        <taxon>Bacteria</taxon>
        <taxon>Bacillati</taxon>
        <taxon>Actinomycetota</taxon>
        <taxon>Actinomycetes</taxon>
        <taxon>Pseudonocardiales</taxon>
        <taxon>Pseudonocardiaceae</taxon>
        <taxon>Amycolatopsis</taxon>
    </lineage>
</organism>
<evidence type="ECO:0008006" key="4">
    <source>
        <dbReference type="Google" id="ProtNLM"/>
    </source>
</evidence>
<sequence>MTTKTNQPASSLVKTLAIEIAVPTGVYYALHSFGASDFTALAAAGVFPLVRTLYQFAKDRTLNGLAIVVLVTNVVGMLLTFVSGDARMMIAKDSLGSGITGLVILVSAFTAAPIMTKTMRPFLTRGNAEREAAWERLSGTARFDAVLRRCSVIWGIGFALESSVRIVGAFTLPVATMVWLSTTIFAAAFAVIMVISGKVAEKAGKMIAHEAEAEAQELVAA</sequence>
<keyword evidence="1" id="KW-0472">Membrane</keyword>
<dbReference type="RefSeq" id="WP_093946104.1">
    <property type="nucleotide sequence ID" value="NZ_NMUL01000005.1"/>
</dbReference>
<feature type="transmembrane region" description="Helical" evidence="1">
    <location>
        <begin position="178"/>
        <end position="196"/>
    </location>
</feature>
<feature type="transmembrane region" description="Helical" evidence="1">
    <location>
        <begin position="95"/>
        <end position="115"/>
    </location>
</feature>
<evidence type="ECO:0000313" key="3">
    <source>
        <dbReference type="Proteomes" id="UP000215199"/>
    </source>
</evidence>
<dbReference type="EMBL" id="NMUL01000005">
    <property type="protein sequence ID" value="OXM70330.1"/>
    <property type="molecule type" value="Genomic_DNA"/>
</dbReference>
<gene>
    <name evidence="2" type="ORF">CF165_04390</name>
</gene>
<feature type="transmembrane region" description="Helical" evidence="1">
    <location>
        <begin position="62"/>
        <end position="83"/>
    </location>
</feature>
<evidence type="ECO:0000313" key="2">
    <source>
        <dbReference type="EMBL" id="OXM70330.1"/>
    </source>
</evidence>
<dbReference type="AlphaFoldDB" id="A0A229TH45"/>
<keyword evidence="1" id="KW-1133">Transmembrane helix</keyword>
<evidence type="ECO:0000256" key="1">
    <source>
        <dbReference type="SAM" id="Phobius"/>
    </source>
</evidence>
<accession>A0A229TH45</accession>
<protein>
    <recommendedName>
        <fullName evidence="4">DUF3159 domain-containing protein</fullName>
    </recommendedName>
</protein>
<dbReference type="Proteomes" id="UP000215199">
    <property type="component" value="Unassembled WGS sequence"/>
</dbReference>
<feature type="transmembrane region" description="Helical" evidence="1">
    <location>
        <begin position="26"/>
        <end position="50"/>
    </location>
</feature>
<proteinExistence type="predicted"/>
<name>A0A229TH45_9PSEU</name>
<keyword evidence="1" id="KW-0812">Transmembrane</keyword>
<reference evidence="3" key="1">
    <citation type="submission" date="2017-07" db="EMBL/GenBank/DDBJ databases">
        <title>Comparative genome mining reveals phylogenetic distribution patterns of secondary metabolites in Amycolatopsis.</title>
        <authorList>
            <person name="Adamek M."/>
            <person name="Alanjary M."/>
            <person name="Sales-Ortells H."/>
            <person name="Goodfellow M."/>
            <person name="Bull A.T."/>
            <person name="Kalinowski J."/>
            <person name="Ziemert N."/>
        </authorList>
    </citation>
    <scope>NUCLEOTIDE SEQUENCE [LARGE SCALE GENOMIC DNA]</scope>
    <source>
        <strain evidence="3">H5</strain>
    </source>
</reference>
<dbReference type="OrthoDB" id="4544430at2"/>
<feature type="transmembrane region" description="Helical" evidence="1">
    <location>
        <begin position="152"/>
        <end position="172"/>
    </location>
</feature>
<dbReference type="NCBIfam" id="NF041646">
    <property type="entry name" value="VC0807_fam"/>
    <property type="match status" value="1"/>
</dbReference>
<keyword evidence="3" id="KW-1185">Reference proteome</keyword>
<comment type="caution">
    <text evidence="2">The sequence shown here is derived from an EMBL/GenBank/DDBJ whole genome shotgun (WGS) entry which is preliminary data.</text>
</comment>